<evidence type="ECO:0000313" key="2">
    <source>
        <dbReference type="EMBL" id="SDH67273.1"/>
    </source>
</evidence>
<protein>
    <submittedName>
        <fullName evidence="2">Uncharacterized protein</fullName>
    </submittedName>
</protein>
<dbReference type="Proteomes" id="UP000199636">
    <property type="component" value="Unassembled WGS sequence"/>
</dbReference>
<proteinExistence type="predicted"/>
<organism evidence="2 3">
    <name type="scientific">Pseudomonas panipatensis</name>
    <dbReference type="NCBI Taxonomy" id="428992"/>
    <lineage>
        <taxon>Bacteria</taxon>
        <taxon>Pseudomonadati</taxon>
        <taxon>Pseudomonadota</taxon>
        <taxon>Gammaproteobacteria</taxon>
        <taxon>Pseudomonadales</taxon>
        <taxon>Pseudomonadaceae</taxon>
        <taxon>Pseudomonas</taxon>
    </lineage>
</organism>
<feature type="chain" id="PRO_5011546217" evidence="1">
    <location>
        <begin position="21"/>
        <end position="133"/>
    </location>
</feature>
<gene>
    <name evidence="2" type="ORF">SAMN05216272_102452</name>
</gene>
<feature type="signal peptide" evidence="1">
    <location>
        <begin position="1"/>
        <end position="20"/>
    </location>
</feature>
<reference evidence="3" key="1">
    <citation type="submission" date="2016-10" db="EMBL/GenBank/DDBJ databases">
        <authorList>
            <person name="Varghese N."/>
            <person name="Submissions S."/>
        </authorList>
    </citation>
    <scope>NUCLEOTIDE SEQUENCE [LARGE SCALE GENOMIC DNA]</scope>
    <source>
        <strain evidence="3">CCM 7469</strain>
    </source>
</reference>
<evidence type="ECO:0000256" key="1">
    <source>
        <dbReference type="SAM" id="SignalP"/>
    </source>
</evidence>
<name>A0A1G8EBK7_9PSED</name>
<keyword evidence="3" id="KW-1185">Reference proteome</keyword>
<dbReference type="AlphaFoldDB" id="A0A1G8EBK7"/>
<dbReference type="RefSeq" id="WP_090261709.1">
    <property type="nucleotide sequence ID" value="NZ_FNDS01000002.1"/>
</dbReference>
<accession>A0A1G8EBK7</accession>
<dbReference type="OrthoDB" id="7022244at2"/>
<evidence type="ECO:0000313" key="3">
    <source>
        <dbReference type="Proteomes" id="UP000199636"/>
    </source>
</evidence>
<dbReference type="EMBL" id="FNDS01000002">
    <property type="protein sequence ID" value="SDH67273.1"/>
    <property type="molecule type" value="Genomic_DNA"/>
</dbReference>
<dbReference type="STRING" id="428992.SAMN05216272_102452"/>
<keyword evidence="1" id="KW-0732">Signal</keyword>
<sequence>MRRPLLHALPCLLWSALALAGDPPPVQGWPQQEPPPPGYAVLNISRMGLESGSTCDIDLYVRGRLVARLQPEGSVALNLSPGNAPIRLATANAGPCPGGMEQLQTQTLQLRAGEVRDYRISYGENGLFLTPLK</sequence>